<dbReference type="STRING" id="1423727.FC34_GL001019"/>
<keyword evidence="3" id="KW-1185">Reference proteome</keyword>
<dbReference type="Proteomes" id="UP000051672">
    <property type="component" value="Unassembled WGS sequence"/>
</dbReference>
<proteinExistence type="predicted"/>
<protein>
    <submittedName>
        <fullName evidence="2">Uncharacterized protein</fullName>
    </submittedName>
</protein>
<keyword evidence="1" id="KW-1133">Transmembrane helix</keyword>
<evidence type="ECO:0000313" key="2">
    <source>
        <dbReference type="EMBL" id="KRM72036.1"/>
    </source>
</evidence>
<reference evidence="2 3" key="1">
    <citation type="journal article" date="2015" name="Genome Announc.">
        <title>Expanding the biotechnology potential of lactobacilli through comparative genomics of 213 strains and associated genera.</title>
        <authorList>
            <person name="Sun Z."/>
            <person name="Harris H.M."/>
            <person name="McCann A."/>
            <person name="Guo C."/>
            <person name="Argimon S."/>
            <person name="Zhang W."/>
            <person name="Yang X."/>
            <person name="Jeffery I.B."/>
            <person name="Cooney J.C."/>
            <person name="Kagawa T.F."/>
            <person name="Liu W."/>
            <person name="Song Y."/>
            <person name="Salvetti E."/>
            <person name="Wrobel A."/>
            <person name="Rasinkangas P."/>
            <person name="Parkhill J."/>
            <person name="Rea M.C."/>
            <person name="O'Sullivan O."/>
            <person name="Ritari J."/>
            <person name="Douillard F.P."/>
            <person name="Paul Ross R."/>
            <person name="Yang R."/>
            <person name="Briner A.E."/>
            <person name="Felis G.E."/>
            <person name="de Vos W.M."/>
            <person name="Barrangou R."/>
            <person name="Klaenhammer T.R."/>
            <person name="Caufield P.W."/>
            <person name="Cui Y."/>
            <person name="Zhang H."/>
            <person name="O'Toole P.W."/>
        </authorList>
    </citation>
    <scope>NUCLEOTIDE SEQUENCE [LARGE SCALE GENOMIC DNA]</scope>
    <source>
        <strain evidence="2 3">DSM 23927</strain>
    </source>
</reference>
<dbReference type="PATRIC" id="fig|1423727.3.peg.1027"/>
<gene>
    <name evidence="2" type="ORF">FC34_GL001019</name>
</gene>
<evidence type="ECO:0000313" key="3">
    <source>
        <dbReference type="Proteomes" id="UP000051672"/>
    </source>
</evidence>
<comment type="caution">
    <text evidence="2">The sequence shown here is derived from an EMBL/GenBank/DDBJ whole genome shotgun (WGS) entry which is preliminary data.</text>
</comment>
<organism evidence="2 3">
    <name type="scientific">Lacticaseibacillus brantae DSM 23927</name>
    <dbReference type="NCBI Taxonomy" id="1423727"/>
    <lineage>
        <taxon>Bacteria</taxon>
        <taxon>Bacillati</taxon>
        <taxon>Bacillota</taxon>
        <taxon>Bacilli</taxon>
        <taxon>Lactobacillales</taxon>
        <taxon>Lactobacillaceae</taxon>
        <taxon>Lacticaseibacillus</taxon>
    </lineage>
</organism>
<feature type="transmembrane region" description="Helical" evidence="1">
    <location>
        <begin position="20"/>
        <end position="43"/>
    </location>
</feature>
<name>A0A0R2B234_9LACO</name>
<keyword evidence="1" id="KW-0812">Transmembrane</keyword>
<sequence>MILMFIEFISFMLFTLLHVNLPWLFGLVIGLEISTMAVGLWSYRKQHEPKAG</sequence>
<dbReference type="EMBL" id="AYZQ01000002">
    <property type="protein sequence ID" value="KRM72036.1"/>
    <property type="molecule type" value="Genomic_DNA"/>
</dbReference>
<accession>A0A0R2B234</accession>
<dbReference type="AlphaFoldDB" id="A0A0R2B234"/>
<keyword evidence="1" id="KW-0472">Membrane</keyword>
<evidence type="ECO:0000256" key="1">
    <source>
        <dbReference type="SAM" id="Phobius"/>
    </source>
</evidence>